<comment type="similarity">
    <text evidence="2">Belongs to the peptidase M13 family.</text>
</comment>
<dbReference type="Pfam" id="PF01431">
    <property type="entry name" value="Peptidase_M13"/>
    <property type="match status" value="1"/>
</dbReference>
<evidence type="ECO:0000313" key="11">
    <source>
        <dbReference type="EMBL" id="CAF0826978.1"/>
    </source>
</evidence>
<dbReference type="AlphaFoldDB" id="A0A813UFL3"/>
<organism evidence="11 13">
    <name type="scientific">Didymodactylos carnosus</name>
    <dbReference type="NCBI Taxonomy" id="1234261"/>
    <lineage>
        <taxon>Eukaryota</taxon>
        <taxon>Metazoa</taxon>
        <taxon>Spiralia</taxon>
        <taxon>Gnathifera</taxon>
        <taxon>Rotifera</taxon>
        <taxon>Eurotatoria</taxon>
        <taxon>Bdelloidea</taxon>
        <taxon>Philodinida</taxon>
        <taxon>Philodinidae</taxon>
        <taxon>Didymodactylos</taxon>
    </lineage>
</organism>
<evidence type="ECO:0000313" key="12">
    <source>
        <dbReference type="EMBL" id="CAF3613847.1"/>
    </source>
</evidence>
<keyword evidence="8" id="KW-1133">Transmembrane helix</keyword>
<name>A0A813UFL3_9BILA</name>
<dbReference type="PANTHER" id="PTHR11733:SF167">
    <property type="entry name" value="FI17812P1-RELATED"/>
    <property type="match status" value="1"/>
</dbReference>
<evidence type="ECO:0000259" key="10">
    <source>
        <dbReference type="Pfam" id="PF05649"/>
    </source>
</evidence>
<dbReference type="PROSITE" id="PS51885">
    <property type="entry name" value="NEPRILYSIN"/>
    <property type="match status" value="1"/>
</dbReference>
<proteinExistence type="inferred from homology"/>
<evidence type="ECO:0008006" key="14">
    <source>
        <dbReference type="Google" id="ProtNLM"/>
    </source>
</evidence>
<dbReference type="GO" id="GO:0004222">
    <property type="term" value="F:metalloendopeptidase activity"/>
    <property type="evidence" value="ECO:0007669"/>
    <property type="project" value="InterPro"/>
</dbReference>
<dbReference type="OrthoDB" id="6475849at2759"/>
<evidence type="ECO:0000256" key="6">
    <source>
        <dbReference type="ARBA" id="ARBA00022833"/>
    </source>
</evidence>
<reference evidence="11" key="1">
    <citation type="submission" date="2021-02" db="EMBL/GenBank/DDBJ databases">
        <authorList>
            <person name="Nowell W R."/>
        </authorList>
    </citation>
    <scope>NUCLEOTIDE SEQUENCE</scope>
</reference>
<evidence type="ECO:0000256" key="8">
    <source>
        <dbReference type="SAM" id="Phobius"/>
    </source>
</evidence>
<gene>
    <name evidence="11" type="ORF">GPM918_LOCUS4850</name>
    <name evidence="12" type="ORF">SRO942_LOCUS4851</name>
</gene>
<dbReference type="InterPro" id="IPR018497">
    <property type="entry name" value="Peptidase_M13_C"/>
</dbReference>
<keyword evidence="13" id="KW-1185">Reference proteome</keyword>
<evidence type="ECO:0000256" key="7">
    <source>
        <dbReference type="ARBA" id="ARBA00023049"/>
    </source>
</evidence>
<dbReference type="Pfam" id="PF05649">
    <property type="entry name" value="Peptidase_M13_N"/>
    <property type="match status" value="1"/>
</dbReference>
<feature type="domain" description="Peptidase M13 N-terminal" evidence="10">
    <location>
        <begin position="171"/>
        <end position="582"/>
    </location>
</feature>
<dbReference type="GO" id="GO:0005886">
    <property type="term" value="C:plasma membrane"/>
    <property type="evidence" value="ECO:0007669"/>
    <property type="project" value="TreeGrafter"/>
</dbReference>
<dbReference type="PANTHER" id="PTHR11733">
    <property type="entry name" value="ZINC METALLOPROTEASE FAMILY M13 NEPRILYSIN-RELATED"/>
    <property type="match status" value="1"/>
</dbReference>
<keyword evidence="8" id="KW-0472">Membrane</keyword>
<keyword evidence="5" id="KW-0378">Hydrolase</keyword>
<evidence type="ECO:0000256" key="1">
    <source>
        <dbReference type="ARBA" id="ARBA00001947"/>
    </source>
</evidence>
<keyword evidence="3" id="KW-0645">Protease</keyword>
<dbReference type="Proteomes" id="UP000681722">
    <property type="component" value="Unassembled WGS sequence"/>
</dbReference>
<dbReference type="EMBL" id="CAJOBC010000674">
    <property type="protein sequence ID" value="CAF3613847.1"/>
    <property type="molecule type" value="Genomic_DNA"/>
</dbReference>
<dbReference type="EMBL" id="CAJNOQ010000674">
    <property type="protein sequence ID" value="CAF0826978.1"/>
    <property type="molecule type" value="Genomic_DNA"/>
</dbReference>
<comment type="cofactor">
    <cofactor evidence="1">
        <name>Zn(2+)</name>
        <dbReference type="ChEBI" id="CHEBI:29105"/>
    </cofactor>
</comment>
<evidence type="ECO:0000259" key="9">
    <source>
        <dbReference type="Pfam" id="PF01431"/>
    </source>
</evidence>
<dbReference type="Gene3D" id="3.40.390.10">
    <property type="entry name" value="Collagenase (Catalytic Domain)"/>
    <property type="match status" value="1"/>
</dbReference>
<dbReference type="CDD" id="cd08662">
    <property type="entry name" value="M13"/>
    <property type="match status" value="1"/>
</dbReference>
<dbReference type="Gene3D" id="1.10.1380.10">
    <property type="entry name" value="Neutral endopeptidase , domain2"/>
    <property type="match status" value="1"/>
</dbReference>
<dbReference type="GO" id="GO:0046872">
    <property type="term" value="F:metal ion binding"/>
    <property type="evidence" value="ECO:0007669"/>
    <property type="project" value="UniProtKB-KW"/>
</dbReference>
<evidence type="ECO:0000256" key="5">
    <source>
        <dbReference type="ARBA" id="ARBA00022801"/>
    </source>
</evidence>
<feature type="transmembrane region" description="Helical" evidence="8">
    <location>
        <begin position="115"/>
        <end position="136"/>
    </location>
</feature>
<comment type="caution">
    <text evidence="11">The sequence shown here is derived from an EMBL/GenBank/DDBJ whole genome shotgun (WGS) entry which is preliminary data.</text>
</comment>
<evidence type="ECO:0000256" key="4">
    <source>
        <dbReference type="ARBA" id="ARBA00022723"/>
    </source>
</evidence>
<protein>
    <recommendedName>
        <fullName evidence="14">Endothelin-converting enzyme 1</fullName>
    </recommendedName>
</protein>
<dbReference type="InterPro" id="IPR042089">
    <property type="entry name" value="Peptidase_M13_dom_2"/>
</dbReference>
<dbReference type="InterPro" id="IPR008753">
    <property type="entry name" value="Peptidase_M13_N"/>
</dbReference>
<dbReference type="Proteomes" id="UP000663829">
    <property type="component" value="Unassembled WGS sequence"/>
</dbReference>
<keyword evidence="7" id="KW-0482">Metalloprotease</keyword>
<keyword evidence="8" id="KW-0812">Transmembrane</keyword>
<dbReference type="InterPro" id="IPR000718">
    <property type="entry name" value="Peptidase_M13"/>
</dbReference>
<dbReference type="GO" id="GO:0016485">
    <property type="term" value="P:protein processing"/>
    <property type="evidence" value="ECO:0007669"/>
    <property type="project" value="TreeGrafter"/>
</dbReference>
<accession>A0A813UFL3</accession>
<keyword evidence="4" id="KW-0479">Metal-binding</keyword>
<keyword evidence="6" id="KW-0862">Zinc</keyword>
<evidence type="ECO:0000313" key="13">
    <source>
        <dbReference type="Proteomes" id="UP000663829"/>
    </source>
</evidence>
<dbReference type="PRINTS" id="PR00786">
    <property type="entry name" value="NEPRILYSIN"/>
</dbReference>
<dbReference type="SUPFAM" id="SSF55486">
    <property type="entry name" value="Metalloproteases ('zincins'), catalytic domain"/>
    <property type="match status" value="1"/>
</dbReference>
<dbReference type="InterPro" id="IPR024079">
    <property type="entry name" value="MetalloPept_cat_dom_sf"/>
</dbReference>
<feature type="domain" description="Peptidase M13 C-terminal" evidence="9">
    <location>
        <begin position="642"/>
        <end position="847"/>
    </location>
</feature>
<evidence type="ECO:0000256" key="3">
    <source>
        <dbReference type="ARBA" id="ARBA00022670"/>
    </source>
</evidence>
<sequence>MLPNRLEYLNIKKKKKKNGRKRRIETSGIEQTSLIKDNKYFDKLHKYDLQHVRSCLLEYAFTRFWIEPSLLPTRFIDNDLTCLNKGNNISNNNDESVMKNISKSSPWYINFETQFCVILITLITISLLLLTLPFILKSQQNSIRYNSQCVSLNCISTSHRLMENMNITLDPCEDFFSYACGGWYNNKFLSPSESSYNYFKEIYRKNLETLYSILKEPDTNYHGSHSTSILKAKQYYNVCMNTYRNERTAEATMKTFLTHLGKSPLFVDHWSSSNDFDLLNSLLYVHKYKMNPLFRVGITVDDKNNDKQCIYFEQSGLSFDQRSRYYNNDIRKLFKTFGASVASLLRGNNANIKVQQTWLDQVDQVFLFEKRLSEIFERRESLNPSKLYNVRSYNEIQSWFYPWLNIDVYLYKLFQPYIQHQQIIRQQSNLPYGNTSFFQNQRILVPSPRYFQQLNQILLKTPVHIIANYISLQVVQELLPCMPQVYLQARKPLLNYLKDITEERQQWELCVKRTDEAFGFATGALFIYKAFDQTSKKKIKQVVEEIRTAFIDKLPTLEWMDPETRKRAHIKATMITDRLGYPDWLESSHNIDKYYENLHISFNSNTVENVLRVRKFYKTKNLEKFGQQPDIEEWKMTPTEVNAYYAPWKNMIVFPAGILQTPFFDANIPISLNFGSIGSIVAHELIHGFDASGRYFDEKGNRHNWWQTESVSRFDERTKCFVQQYSKYKVGKKYINGLLTLDENIADNGGVRISYTAYKRYLKRHNVQSTMQLPGLNLTEEQLFFLGFAQTWCIKTTEKEAEASLISDTHSFPKYRVIGTVSNIQEFSDAFQCPQGTNMNPNKKCRIWFTATDK</sequence>
<evidence type="ECO:0000256" key="2">
    <source>
        <dbReference type="ARBA" id="ARBA00007357"/>
    </source>
</evidence>